<evidence type="ECO:0000313" key="2">
    <source>
        <dbReference type="Proteomes" id="UP000280834"/>
    </source>
</evidence>
<accession>A0A0R3QJX3</accession>
<gene>
    <name evidence="1" type="ORF">BTMF_LOCUS5972</name>
</gene>
<proteinExistence type="predicted"/>
<dbReference type="Proteomes" id="UP000280834">
    <property type="component" value="Unassembled WGS sequence"/>
</dbReference>
<reference evidence="3" key="1">
    <citation type="submission" date="2017-02" db="UniProtKB">
        <authorList>
            <consortium name="WormBaseParasite"/>
        </authorList>
    </citation>
    <scope>IDENTIFICATION</scope>
</reference>
<organism evidence="3">
    <name type="scientific">Brugia timori</name>
    <dbReference type="NCBI Taxonomy" id="42155"/>
    <lineage>
        <taxon>Eukaryota</taxon>
        <taxon>Metazoa</taxon>
        <taxon>Ecdysozoa</taxon>
        <taxon>Nematoda</taxon>
        <taxon>Chromadorea</taxon>
        <taxon>Rhabditida</taxon>
        <taxon>Spirurina</taxon>
        <taxon>Spiruromorpha</taxon>
        <taxon>Filarioidea</taxon>
        <taxon>Onchocercidae</taxon>
        <taxon>Brugia</taxon>
    </lineage>
</organism>
<dbReference type="EMBL" id="UZAG01015463">
    <property type="protein sequence ID" value="VDO20556.1"/>
    <property type="molecule type" value="Genomic_DNA"/>
</dbReference>
<protein>
    <submittedName>
        <fullName evidence="1 3">Uncharacterized protein</fullName>
    </submittedName>
</protein>
<keyword evidence="2" id="KW-1185">Reference proteome</keyword>
<name>A0A0R3QJX3_9BILA</name>
<sequence length="36" mass="4281">MRQSSIFNFPHENHKFLLALFETKKRNHIVNGILLS</sequence>
<evidence type="ECO:0000313" key="3">
    <source>
        <dbReference type="WBParaSite" id="BTMF_0000785801-mRNA-1"/>
    </source>
</evidence>
<dbReference type="WBParaSite" id="BTMF_0000785801-mRNA-1">
    <property type="protein sequence ID" value="BTMF_0000785801-mRNA-1"/>
    <property type="gene ID" value="BTMF_0000785801"/>
</dbReference>
<reference evidence="1 2" key="2">
    <citation type="submission" date="2018-11" db="EMBL/GenBank/DDBJ databases">
        <authorList>
            <consortium name="Pathogen Informatics"/>
        </authorList>
    </citation>
    <scope>NUCLEOTIDE SEQUENCE [LARGE SCALE GENOMIC DNA]</scope>
</reference>
<evidence type="ECO:0000313" key="1">
    <source>
        <dbReference type="EMBL" id="VDO20556.1"/>
    </source>
</evidence>
<dbReference type="AlphaFoldDB" id="A0A0R3QJX3"/>